<dbReference type="InterPro" id="IPR025979">
    <property type="entry name" value="ChrR-like_cupin_dom"/>
</dbReference>
<evidence type="ECO:0000313" key="2">
    <source>
        <dbReference type="EMBL" id="TLP73714.1"/>
    </source>
</evidence>
<dbReference type="RefSeq" id="WP_138214683.1">
    <property type="nucleotide sequence ID" value="NZ_VASG01000004.1"/>
</dbReference>
<evidence type="ECO:0000259" key="1">
    <source>
        <dbReference type="Pfam" id="PF12973"/>
    </source>
</evidence>
<protein>
    <submittedName>
        <fullName evidence="2">Cupin</fullName>
    </submittedName>
</protein>
<accession>A0A5R9A6B7</accession>
<name>A0A5R9A6B7_PSENT</name>
<feature type="domain" description="ChrR-like cupin" evidence="1">
    <location>
        <begin position="16"/>
        <end position="114"/>
    </location>
</feature>
<dbReference type="InterPro" id="IPR014710">
    <property type="entry name" value="RmlC-like_jellyroll"/>
</dbReference>
<reference evidence="2 3" key="1">
    <citation type="submission" date="2019-05" db="EMBL/GenBank/DDBJ databases">
        <authorList>
            <person name="Moore K."/>
            <person name="O'Neill P."/>
            <person name="Farbos A."/>
            <person name="Studholme D.J."/>
        </authorList>
    </citation>
    <scope>NUCLEOTIDE SEQUENCE [LARGE SCALE GENOMIC DNA]</scope>
    <source>
        <strain evidence="2 3">DSM 9128</strain>
    </source>
</reference>
<dbReference type="Gene3D" id="2.60.120.10">
    <property type="entry name" value="Jelly Rolls"/>
    <property type="match status" value="1"/>
</dbReference>
<dbReference type="SUPFAM" id="SSF51182">
    <property type="entry name" value="RmlC-like cupins"/>
    <property type="match status" value="2"/>
</dbReference>
<organism evidence="2 3">
    <name type="scientific">Pseudomonas nitroreducens</name>
    <dbReference type="NCBI Taxonomy" id="46680"/>
    <lineage>
        <taxon>Bacteria</taxon>
        <taxon>Pseudomonadati</taxon>
        <taxon>Pseudomonadota</taxon>
        <taxon>Gammaproteobacteria</taxon>
        <taxon>Pseudomonadales</taxon>
        <taxon>Pseudomonadaceae</taxon>
        <taxon>Pseudomonas</taxon>
    </lineage>
</organism>
<reference evidence="3" key="2">
    <citation type="submission" date="2019-06" db="EMBL/GenBank/DDBJ databases">
        <title>AzeR, a transcriptional regulator that responds to azelaic acid in Pseudomonas nitroreducens.</title>
        <authorList>
            <person name="Bez C."/>
            <person name="Javvadi S.G."/>
            <person name="Bertani I."/>
            <person name="Devescovi G."/>
            <person name="Studholme D.J."/>
            <person name="Geller A."/>
            <person name="Levy A."/>
            <person name="Venturi V."/>
        </authorList>
    </citation>
    <scope>NUCLEOTIDE SEQUENCE [LARGE SCALE GENOMIC DNA]</scope>
    <source>
        <strain evidence="3">DSM 9128</strain>
    </source>
</reference>
<proteinExistence type="predicted"/>
<dbReference type="AlphaFoldDB" id="A0A5R9A6B7"/>
<evidence type="ECO:0000313" key="3">
    <source>
        <dbReference type="Proteomes" id="UP000307510"/>
    </source>
</evidence>
<dbReference type="CDD" id="cd20303">
    <property type="entry name" value="cupin_ChrR_1"/>
    <property type="match status" value="1"/>
</dbReference>
<dbReference type="EMBL" id="VASG01000004">
    <property type="protein sequence ID" value="TLP73714.1"/>
    <property type="molecule type" value="Genomic_DNA"/>
</dbReference>
<dbReference type="Pfam" id="PF12973">
    <property type="entry name" value="Cupin_7"/>
    <property type="match status" value="1"/>
</dbReference>
<comment type="caution">
    <text evidence="2">The sequence shown here is derived from an EMBL/GenBank/DDBJ whole genome shotgun (WGS) entry which is preliminary data.</text>
</comment>
<sequence length="213" mass="23750">MIAERLNDDLGQPAIRHGAALPWVPSPQPGVERLPLYRVGGEHARATSLVRYAPGSRFTAHGHPGGEEFLVLQGTFEDEHGRYPAGTYVRNPPGSRHSPGSTEGCVIFVRLRQFPEHDRQRVVLPALPQDAQPLFESEDEKVWLQAIEPGGLWRQANPRGLEVLVLQGWMMHRDLRLHPLSWMRLPPGMDLSGVAGTRGTRLWIKDASPDLGF</sequence>
<dbReference type="Proteomes" id="UP000307510">
    <property type="component" value="Unassembled WGS sequence"/>
</dbReference>
<dbReference type="InterPro" id="IPR011051">
    <property type="entry name" value="RmlC_Cupin_sf"/>
</dbReference>
<gene>
    <name evidence="2" type="ORF">FEA48_15890</name>
</gene>